<evidence type="ECO:0000256" key="1">
    <source>
        <dbReference type="SAM" id="MobiDB-lite"/>
    </source>
</evidence>
<gene>
    <name evidence="2" type="ORF">NDU88_009619</name>
</gene>
<sequence length="210" mass="22359">MATDAQHHEAGRILSPPPAPHPGSKSVVSLPLALTGQAPHQTIKRPSMAPRSSTCCLVCKLPTANLRPKDSRHKLQPTGDSKKWSRQEQTAQCEPRGQKAWNLPPVSGLSARQHSPPGTQVPFLAPWGVLVLRRPPHSGPDGPTSRHRARLHQAATAGLQLSVSRGPTCTRLLPTSRCLQRSAHGSATSWGAAAASRPRQPALVPLLIAG</sequence>
<dbReference type="AlphaFoldDB" id="A0AAV7PSZ8"/>
<comment type="caution">
    <text evidence="2">The sequence shown here is derived from an EMBL/GenBank/DDBJ whole genome shotgun (WGS) entry which is preliminary data.</text>
</comment>
<organism evidence="2 3">
    <name type="scientific">Pleurodeles waltl</name>
    <name type="common">Iberian ribbed newt</name>
    <dbReference type="NCBI Taxonomy" id="8319"/>
    <lineage>
        <taxon>Eukaryota</taxon>
        <taxon>Metazoa</taxon>
        <taxon>Chordata</taxon>
        <taxon>Craniata</taxon>
        <taxon>Vertebrata</taxon>
        <taxon>Euteleostomi</taxon>
        <taxon>Amphibia</taxon>
        <taxon>Batrachia</taxon>
        <taxon>Caudata</taxon>
        <taxon>Salamandroidea</taxon>
        <taxon>Salamandridae</taxon>
        <taxon>Pleurodelinae</taxon>
        <taxon>Pleurodeles</taxon>
    </lineage>
</organism>
<accession>A0AAV7PSZ8</accession>
<feature type="region of interest" description="Disordered" evidence="1">
    <location>
        <begin position="1"/>
        <end position="27"/>
    </location>
</feature>
<evidence type="ECO:0000313" key="2">
    <source>
        <dbReference type="EMBL" id="KAJ1131281.1"/>
    </source>
</evidence>
<name>A0AAV7PSZ8_PLEWA</name>
<feature type="region of interest" description="Disordered" evidence="1">
    <location>
        <begin position="67"/>
        <end position="102"/>
    </location>
</feature>
<dbReference type="EMBL" id="JANPWB010000011">
    <property type="protein sequence ID" value="KAJ1131281.1"/>
    <property type="molecule type" value="Genomic_DNA"/>
</dbReference>
<reference evidence="2" key="1">
    <citation type="journal article" date="2022" name="bioRxiv">
        <title>Sequencing and chromosome-scale assembly of the giantPleurodeles waltlgenome.</title>
        <authorList>
            <person name="Brown T."/>
            <person name="Elewa A."/>
            <person name="Iarovenko S."/>
            <person name="Subramanian E."/>
            <person name="Araus A.J."/>
            <person name="Petzold A."/>
            <person name="Susuki M."/>
            <person name="Suzuki K.-i.T."/>
            <person name="Hayashi T."/>
            <person name="Toyoda A."/>
            <person name="Oliveira C."/>
            <person name="Osipova E."/>
            <person name="Leigh N.D."/>
            <person name="Simon A."/>
            <person name="Yun M.H."/>
        </authorList>
    </citation>
    <scope>NUCLEOTIDE SEQUENCE</scope>
    <source>
        <strain evidence="2">20211129_DDA</strain>
        <tissue evidence="2">Liver</tissue>
    </source>
</reference>
<evidence type="ECO:0000313" key="3">
    <source>
        <dbReference type="Proteomes" id="UP001066276"/>
    </source>
</evidence>
<proteinExistence type="predicted"/>
<feature type="compositionally biased region" description="Basic and acidic residues" evidence="1">
    <location>
        <begin position="1"/>
        <end position="11"/>
    </location>
</feature>
<keyword evidence="3" id="KW-1185">Reference proteome</keyword>
<dbReference type="Proteomes" id="UP001066276">
    <property type="component" value="Chromosome 7"/>
</dbReference>
<protein>
    <submittedName>
        <fullName evidence="2">Uncharacterized protein</fullName>
    </submittedName>
</protein>